<protein>
    <submittedName>
        <fullName evidence="2">Uncharacterized protein</fullName>
    </submittedName>
</protein>
<comment type="caution">
    <text evidence="2">The sequence shown here is derived from an EMBL/GenBank/DDBJ whole genome shotgun (WGS) entry which is preliminary data.</text>
</comment>
<dbReference type="AlphaFoldDB" id="A0A9Q3DFQ5"/>
<feature type="transmembrane region" description="Helical" evidence="1">
    <location>
        <begin position="204"/>
        <end position="225"/>
    </location>
</feature>
<feature type="transmembrane region" description="Helical" evidence="1">
    <location>
        <begin position="103"/>
        <end position="122"/>
    </location>
</feature>
<evidence type="ECO:0000256" key="1">
    <source>
        <dbReference type="SAM" id="Phobius"/>
    </source>
</evidence>
<dbReference type="EMBL" id="AVOT02015156">
    <property type="protein sequence ID" value="MBW0499217.1"/>
    <property type="molecule type" value="Genomic_DNA"/>
</dbReference>
<sequence>MNSHSLDRRQQAFPSGGGAAVQAWALRARVLGLDPAMPNDLIASMLFSILFAVLAGACVFAGRARPYRTLSMYTLFAASVLLFLAFAIRAGIANSTLPTRTSFIVECLFLVLAQLCILDVWIMRSRDELIDFLEFDKKIELRGDAKFRDSIRGALFNSETRFAFVARLIILPLCLLLYLIGYITLPDLATELPNTHSSRLRGTASFLTLFLLAMMNVTMIGSACLEKPHWIPQVILFGTAAMLWLPALYAFCLIAITVDSSSIVQSTAFFYAGFGFAHAVAIMTLIAMNRMKRLWVYRVGPDFQPDGGPPPPRPFYYLPPGVFTVLLLSNQNRPYPVGSSQDMPLM</sequence>
<feature type="transmembrane region" description="Helical" evidence="1">
    <location>
        <begin position="41"/>
        <end position="61"/>
    </location>
</feature>
<feature type="transmembrane region" description="Helical" evidence="1">
    <location>
        <begin position="162"/>
        <end position="184"/>
    </location>
</feature>
<evidence type="ECO:0000313" key="2">
    <source>
        <dbReference type="EMBL" id="MBW0499217.1"/>
    </source>
</evidence>
<feature type="transmembrane region" description="Helical" evidence="1">
    <location>
        <begin position="268"/>
        <end position="288"/>
    </location>
</feature>
<keyword evidence="1" id="KW-1133">Transmembrane helix</keyword>
<name>A0A9Q3DFQ5_9BASI</name>
<organism evidence="2 3">
    <name type="scientific">Austropuccinia psidii MF-1</name>
    <dbReference type="NCBI Taxonomy" id="1389203"/>
    <lineage>
        <taxon>Eukaryota</taxon>
        <taxon>Fungi</taxon>
        <taxon>Dikarya</taxon>
        <taxon>Basidiomycota</taxon>
        <taxon>Pucciniomycotina</taxon>
        <taxon>Pucciniomycetes</taxon>
        <taxon>Pucciniales</taxon>
        <taxon>Sphaerophragmiaceae</taxon>
        <taxon>Austropuccinia</taxon>
    </lineage>
</organism>
<accession>A0A9Q3DFQ5</accession>
<feature type="transmembrane region" description="Helical" evidence="1">
    <location>
        <begin position="234"/>
        <end position="256"/>
    </location>
</feature>
<dbReference type="Proteomes" id="UP000765509">
    <property type="component" value="Unassembled WGS sequence"/>
</dbReference>
<evidence type="ECO:0000313" key="3">
    <source>
        <dbReference type="Proteomes" id="UP000765509"/>
    </source>
</evidence>
<feature type="transmembrane region" description="Helical" evidence="1">
    <location>
        <begin position="73"/>
        <end position="91"/>
    </location>
</feature>
<dbReference type="OrthoDB" id="2505614at2759"/>
<keyword evidence="1" id="KW-0472">Membrane</keyword>
<gene>
    <name evidence="2" type="ORF">O181_038932</name>
</gene>
<reference evidence="2" key="1">
    <citation type="submission" date="2021-03" db="EMBL/GenBank/DDBJ databases">
        <title>Draft genome sequence of rust myrtle Austropuccinia psidii MF-1, a brazilian biotype.</title>
        <authorList>
            <person name="Quecine M.C."/>
            <person name="Pachon D.M.R."/>
            <person name="Bonatelli M.L."/>
            <person name="Correr F.H."/>
            <person name="Franceschini L.M."/>
            <person name="Leite T.F."/>
            <person name="Margarido G.R.A."/>
            <person name="Almeida C.A."/>
            <person name="Ferrarezi J.A."/>
            <person name="Labate C.A."/>
        </authorList>
    </citation>
    <scope>NUCLEOTIDE SEQUENCE</scope>
    <source>
        <strain evidence="2">MF-1</strain>
    </source>
</reference>
<keyword evidence="1" id="KW-0812">Transmembrane</keyword>
<proteinExistence type="predicted"/>
<keyword evidence="3" id="KW-1185">Reference proteome</keyword>